<feature type="compositionally biased region" description="Basic and acidic residues" evidence="1">
    <location>
        <begin position="49"/>
        <end position="61"/>
    </location>
</feature>
<reference evidence="2 3" key="1">
    <citation type="submission" date="2017-03" db="EMBL/GenBank/DDBJ databases">
        <title>Genomes of endolithic fungi from Antarctica.</title>
        <authorList>
            <person name="Coleine C."/>
            <person name="Masonjones S."/>
            <person name="Stajich J.E."/>
        </authorList>
    </citation>
    <scope>NUCLEOTIDE SEQUENCE [LARGE SCALE GENOMIC DNA]</scope>
    <source>
        <strain evidence="2 3">CCFEE 5187</strain>
    </source>
</reference>
<name>A0A4U0WJD2_9PEZI</name>
<feature type="region of interest" description="Disordered" evidence="1">
    <location>
        <begin position="28"/>
        <end position="81"/>
    </location>
</feature>
<dbReference type="EMBL" id="NAJN01001442">
    <property type="protein sequence ID" value="TKA63154.1"/>
    <property type="molecule type" value="Genomic_DNA"/>
</dbReference>
<protein>
    <submittedName>
        <fullName evidence="2">Uncharacterized protein</fullName>
    </submittedName>
</protein>
<accession>A0A4U0WJD2</accession>
<keyword evidence="3" id="KW-1185">Reference proteome</keyword>
<evidence type="ECO:0000256" key="1">
    <source>
        <dbReference type="SAM" id="MobiDB-lite"/>
    </source>
</evidence>
<gene>
    <name evidence="2" type="ORF">B0A49_10476</name>
</gene>
<comment type="caution">
    <text evidence="2">The sequence shown here is derived from an EMBL/GenBank/DDBJ whole genome shotgun (WGS) entry which is preliminary data.</text>
</comment>
<organism evidence="2 3">
    <name type="scientific">Cryomyces minteri</name>
    <dbReference type="NCBI Taxonomy" id="331657"/>
    <lineage>
        <taxon>Eukaryota</taxon>
        <taxon>Fungi</taxon>
        <taxon>Dikarya</taxon>
        <taxon>Ascomycota</taxon>
        <taxon>Pezizomycotina</taxon>
        <taxon>Dothideomycetes</taxon>
        <taxon>Dothideomycetes incertae sedis</taxon>
        <taxon>Cryomyces</taxon>
    </lineage>
</organism>
<evidence type="ECO:0000313" key="2">
    <source>
        <dbReference type="EMBL" id="TKA63154.1"/>
    </source>
</evidence>
<feature type="region of interest" description="Disordered" evidence="1">
    <location>
        <begin position="186"/>
        <end position="206"/>
    </location>
</feature>
<evidence type="ECO:0000313" key="3">
    <source>
        <dbReference type="Proteomes" id="UP000308768"/>
    </source>
</evidence>
<proteinExistence type="predicted"/>
<dbReference type="Proteomes" id="UP000308768">
    <property type="component" value="Unassembled WGS sequence"/>
</dbReference>
<dbReference type="AlphaFoldDB" id="A0A4U0WJD2"/>
<sequence length="242" mass="26351">MSEGLELYSYCVLLRTELSWLDLAPHEGCDTDSSHGTPSASPPASDDSGETKSLSDGEDISKSSSCMEEMRQHESSDEEDELELIIREECAIAMGSEQHVLTPSPPAQLSEKPKAMFNIMAVTGDMASLNDFYRFASVDAEVVMGVMALHHTAPSVSRSGHKDPCSLHTQNTGMALPKATQAACDNTLQPGKRTPRPTSSTGPTCQPVREILVAINGARSNRPIIVHKANCYPERKEHQDRR</sequence>